<keyword evidence="4" id="KW-1185">Reference proteome</keyword>
<dbReference type="Pfam" id="PF06823">
    <property type="entry name" value="DUF1236"/>
    <property type="match status" value="1"/>
</dbReference>
<dbReference type="InterPro" id="IPR003646">
    <property type="entry name" value="SH3-like_bac-type"/>
</dbReference>
<organism evidence="3 4">
    <name type="scientific">Nitratireductor thuwali</name>
    <dbReference type="NCBI Taxonomy" id="2267699"/>
    <lineage>
        <taxon>Bacteria</taxon>
        <taxon>Pseudomonadati</taxon>
        <taxon>Pseudomonadota</taxon>
        <taxon>Alphaproteobacteria</taxon>
        <taxon>Hyphomicrobiales</taxon>
        <taxon>Phyllobacteriaceae</taxon>
        <taxon>Nitratireductor</taxon>
    </lineage>
</organism>
<dbReference type="RefSeq" id="WP_338529724.1">
    <property type="nucleotide sequence ID" value="NZ_CP030941.1"/>
</dbReference>
<evidence type="ECO:0000313" key="4">
    <source>
        <dbReference type="Proteomes" id="UP001342418"/>
    </source>
</evidence>
<feature type="domain" description="SH3b" evidence="2">
    <location>
        <begin position="21"/>
        <end position="88"/>
    </location>
</feature>
<evidence type="ECO:0000313" key="3">
    <source>
        <dbReference type="EMBL" id="UUP17386.1"/>
    </source>
</evidence>
<feature type="chain" id="PRO_5045071411" description="SH3b domain-containing protein" evidence="1">
    <location>
        <begin position="25"/>
        <end position="225"/>
    </location>
</feature>
<accession>A0ABY5MJL6</accession>
<dbReference type="Gene3D" id="2.30.30.40">
    <property type="entry name" value="SH3 Domains"/>
    <property type="match status" value="1"/>
</dbReference>
<protein>
    <recommendedName>
        <fullName evidence="2">SH3b domain-containing protein</fullName>
    </recommendedName>
</protein>
<sequence length="225" mass="22999">MKFPGLKTATAAVALLSLSGAAMAQVAATATTDLNIRSGPGPQHSVIGVIGASEEATINGCIEDSKWCQVTHGGVEGWAYSDYLTASIEGQDTIVLSETRPEAVPTVTYETTASTEGTGAVAGGATGAVAGAIIGGPVGAAIGGAAGAVAGGAIDTVTPPQEVVTYVRENRVDPVYLEGEVVVGAGLPETVEMREIPDYEYRYVYVNGQPVLVEPDSRRIVHVIR</sequence>
<proteinExistence type="predicted"/>
<dbReference type="PROSITE" id="PS51781">
    <property type="entry name" value="SH3B"/>
    <property type="match status" value="1"/>
</dbReference>
<dbReference type="EMBL" id="CP030941">
    <property type="protein sequence ID" value="UUP17386.1"/>
    <property type="molecule type" value="Genomic_DNA"/>
</dbReference>
<dbReference type="Pfam" id="PF08239">
    <property type="entry name" value="SH3_3"/>
    <property type="match status" value="1"/>
</dbReference>
<feature type="signal peptide" evidence="1">
    <location>
        <begin position="1"/>
        <end position="24"/>
    </location>
</feature>
<evidence type="ECO:0000256" key="1">
    <source>
        <dbReference type="SAM" id="SignalP"/>
    </source>
</evidence>
<keyword evidence="1" id="KW-0732">Signal</keyword>
<dbReference type="InterPro" id="IPR009642">
    <property type="entry name" value="DUF1236"/>
</dbReference>
<evidence type="ECO:0000259" key="2">
    <source>
        <dbReference type="PROSITE" id="PS51781"/>
    </source>
</evidence>
<dbReference type="Proteomes" id="UP001342418">
    <property type="component" value="Chromosome"/>
</dbReference>
<reference evidence="3 4" key="1">
    <citation type="submission" date="2018-07" db="EMBL/GenBank/DDBJ databases">
        <title>Genome sequence of Nitratireductor thuwali#1536.</title>
        <authorList>
            <person name="Michoud G."/>
            <person name="Merlino G."/>
            <person name="Sefrji F.O."/>
            <person name="Daffonchio D."/>
        </authorList>
    </citation>
    <scope>NUCLEOTIDE SEQUENCE [LARGE SCALE GENOMIC DNA]</scope>
    <source>
        <strain evidence="4">Nit1536</strain>
    </source>
</reference>
<gene>
    <name evidence="3" type="ORF">NTH_01851</name>
</gene>
<name>A0ABY5MJL6_9HYPH</name>